<evidence type="ECO:0000256" key="3">
    <source>
        <dbReference type="ARBA" id="ARBA00023239"/>
    </source>
</evidence>
<sequence length="277" mass="29414">MSTPRLHNPFKQALAEGKPQIGLWLGLADSYAAEILGGVGYDWLLIDNEHVPNDVRSTLPQLQAIASAVHAVPGSVDSHPVVRLPVADPVLVKQYLDIGAQTLLLPMIDTAEQAQDAVRAMRYPPEGIRGMGSGISRSSRWHRFTNYIKEANEQVCLLVQVETVEAITNLDAIAATPGVDGVFIGPSDLSASMGFAGQVDHPEVCAVIDDAIARIRKAGKAAGILCANEQRAKHYLSLGAQFVAVGVDTSLLNSAAKGLLAKFKETPSVTQAPSSGY</sequence>
<protein>
    <submittedName>
        <fullName evidence="5">4-hydroxy-2-oxoheptanedioate aldolase</fullName>
        <ecNumber evidence="5">4.1.2.52</ecNumber>
    </submittedName>
</protein>
<evidence type="ECO:0000313" key="5">
    <source>
        <dbReference type="EMBL" id="WXL25472.1"/>
    </source>
</evidence>
<dbReference type="Proteomes" id="UP001476583">
    <property type="component" value="Chromosome"/>
</dbReference>
<dbReference type="InterPro" id="IPR050251">
    <property type="entry name" value="HpcH-HpaI_aldolase"/>
</dbReference>
<dbReference type="PANTHER" id="PTHR30502:SF0">
    <property type="entry name" value="PHOSPHOENOLPYRUVATE CARBOXYLASE FAMILY PROTEIN"/>
    <property type="match status" value="1"/>
</dbReference>
<evidence type="ECO:0000256" key="2">
    <source>
        <dbReference type="ARBA" id="ARBA00022723"/>
    </source>
</evidence>
<keyword evidence="3 5" id="KW-0456">Lyase</keyword>
<dbReference type="Pfam" id="PF03328">
    <property type="entry name" value="HpcH_HpaI"/>
    <property type="match status" value="1"/>
</dbReference>
<evidence type="ECO:0000256" key="1">
    <source>
        <dbReference type="ARBA" id="ARBA00005568"/>
    </source>
</evidence>
<evidence type="ECO:0000313" key="6">
    <source>
        <dbReference type="Proteomes" id="UP001476583"/>
    </source>
</evidence>
<gene>
    <name evidence="5" type="primary">hpaI</name>
    <name evidence="5" type="ORF">WG219_19580</name>
</gene>
<reference evidence="5 6" key="1">
    <citation type="submission" date="2024-03" db="EMBL/GenBank/DDBJ databases">
        <title>Complete genome of BD2.</title>
        <authorList>
            <person name="Cao G."/>
        </authorList>
    </citation>
    <scope>NUCLEOTIDE SEQUENCE [LARGE SCALE GENOMIC DNA]</scope>
    <source>
        <strain evidence="5 6">BD2</strain>
    </source>
</reference>
<dbReference type="InterPro" id="IPR015813">
    <property type="entry name" value="Pyrv/PenolPyrv_kinase-like_dom"/>
</dbReference>
<dbReference type="GO" id="GO:0016829">
    <property type="term" value="F:lyase activity"/>
    <property type="evidence" value="ECO:0007669"/>
    <property type="project" value="UniProtKB-KW"/>
</dbReference>
<organism evidence="5 6">
    <name type="scientific">Ectopseudomonas mendocina</name>
    <name type="common">Pseudomonas mendocina</name>
    <dbReference type="NCBI Taxonomy" id="300"/>
    <lineage>
        <taxon>Bacteria</taxon>
        <taxon>Pseudomonadati</taxon>
        <taxon>Pseudomonadota</taxon>
        <taxon>Gammaproteobacteria</taxon>
        <taxon>Pseudomonadales</taxon>
        <taxon>Pseudomonadaceae</taxon>
        <taxon>Ectopseudomonas</taxon>
    </lineage>
</organism>
<evidence type="ECO:0000259" key="4">
    <source>
        <dbReference type="Pfam" id="PF03328"/>
    </source>
</evidence>
<dbReference type="NCBIfam" id="TIGR02311">
    <property type="entry name" value="HpaI"/>
    <property type="match status" value="1"/>
</dbReference>
<proteinExistence type="inferred from homology"/>
<name>A0ABZ2RET5_ECTME</name>
<dbReference type="SUPFAM" id="SSF51621">
    <property type="entry name" value="Phosphoenolpyruvate/pyruvate domain"/>
    <property type="match status" value="1"/>
</dbReference>
<dbReference type="EMBL" id="CP148074">
    <property type="protein sequence ID" value="WXL25472.1"/>
    <property type="molecule type" value="Genomic_DNA"/>
</dbReference>
<accession>A0ABZ2RET5</accession>
<feature type="domain" description="HpcH/HpaI aldolase/citrate lyase" evidence="4">
    <location>
        <begin position="20"/>
        <end position="253"/>
    </location>
</feature>
<dbReference type="Gene3D" id="3.20.20.60">
    <property type="entry name" value="Phosphoenolpyruvate-binding domains"/>
    <property type="match status" value="1"/>
</dbReference>
<dbReference type="PANTHER" id="PTHR30502">
    <property type="entry name" value="2-KETO-3-DEOXY-L-RHAMNONATE ALDOLASE"/>
    <property type="match status" value="1"/>
</dbReference>
<keyword evidence="6" id="KW-1185">Reference proteome</keyword>
<keyword evidence="2" id="KW-0479">Metal-binding</keyword>
<dbReference type="InterPro" id="IPR005000">
    <property type="entry name" value="Aldolase/citrate-lyase_domain"/>
</dbReference>
<comment type="similarity">
    <text evidence="1">Belongs to the HpcH/HpaI aldolase family.</text>
</comment>
<dbReference type="EC" id="4.1.2.52" evidence="5"/>
<dbReference type="InterPro" id="IPR012689">
    <property type="entry name" value="HpaI"/>
</dbReference>
<dbReference type="InterPro" id="IPR040442">
    <property type="entry name" value="Pyrv_kinase-like_dom_sf"/>
</dbReference>